<evidence type="ECO:0000256" key="1">
    <source>
        <dbReference type="ARBA" id="ARBA00023015"/>
    </source>
</evidence>
<evidence type="ECO:0000313" key="5">
    <source>
        <dbReference type="EMBL" id="MFD0794844.1"/>
    </source>
</evidence>
<dbReference type="CDD" id="cd07377">
    <property type="entry name" value="WHTH_GntR"/>
    <property type="match status" value="1"/>
</dbReference>
<keyword evidence="1" id="KW-0805">Transcription regulation</keyword>
<dbReference type="InterPro" id="IPR046335">
    <property type="entry name" value="LacI/GalR-like_sensor"/>
</dbReference>
<sequence length="342" mass="39072">MKNFLKILSVDEYSITPKYLQLVNSILLAIEKGEIEEGDVMPSINDLSYALDISRNTIERFYNELKKSGIMRTVPGKGAFIQKTDFDRPLKLLLLFNKLSTHKKIIYDAFVTTIGKSAAIDFYVYNNDFDLFKKIITEKVKLDYDKIIVVPYFIENEDESIDVIKLIPREKLVIMDKPVPQITGKYISVFEDFENDIFNALISLLEPLKKYDQLKIVFPSGTYYSNGILAGFKRFCAEHSFDYEVIQSLESQNIEIKTAYITVVEDDLVHMIQAAKVQELEIGKDVGIISYNETAIKQVILNGITTISTDFNLLGAKTAELILQNDCKKVPVPFTVYHRPSL</sequence>
<dbReference type="SUPFAM" id="SSF53822">
    <property type="entry name" value="Periplasmic binding protein-like I"/>
    <property type="match status" value="1"/>
</dbReference>
<dbReference type="InterPro" id="IPR028082">
    <property type="entry name" value="Peripla_BP_I"/>
</dbReference>
<accession>A0ABW3AVK8</accession>
<keyword evidence="3" id="KW-0804">Transcription</keyword>
<name>A0ABW3AVK8_9SPHI</name>
<feature type="domain" description="HTH gntR-type" evidence="4">
    <location>
        <begin position="16"/>
        <end position="84"/>
    </location>
</feature>
<gene>
    <name evidence="5" type="ORF">ACFQZX_14550</name>
</gene>
<dbReference type="InterPro" id="IPR036388">
    <property type="entry name" value="WH-like_DNA-bd_sf"/>
</dbReference>
<dbReference type="PANTHER" id="PTHR38445:SF10">
    <property type="entry name" value="GNTR-FAMILY TRANSCRIPTIONAL REGULATOR"/>
    <property type="match status" value="1"/>
</dbReference>
<dbReference type="Pfam" id="PF00392">
    <property type="entry name" value="GntR"/>
    <property type="match status" value="1"/>
</dbReference>
<comment type="caution">
    <text evidence="5">The sequence shown here is derived from an EMBL/GenBank/DDBJ whole genome shotgun (WGS) entry which is preliminary data.</text>
</comment>
<evidence type="ECO:0000313" key="6">
    <source>
        <dbReference type="Proteomes" id="UP001597010"/>
    </source>
</evidence>
<protein>
    <submittedName>
        <fullName evidence="5">GntR family transcriptional regulator</fullName>
    </submittedName>
</protein>
<evidence type="ECO:0000259" key="4">
    <source>
        <dbReference type="PROSITE" id="PS50949"/>
    </source>
</evidence>
<organism evidence="5 6">
    <name type="scientific">Mucilaginibacter litoreus</name>
    <dbReference type="NCBI Taxonomy" id="1048221"/>
    <lineage>
        <taxon>Bacteria</taxon>
        <taxon>Pseudomonadati</taxon>
        <taxon>Bacteroidota</taxon>
        <taxon>Sphingobacteriia</taxon>
        <taxon>Sphingobacteriales</taxon>
        <taxon>Sphingobacteriaceae</taxon>
        <taxon>Mucilaginibacter</taxon>
    </lineage>
</organism>
<dbReference type="Proteomes" id="UP001597010">
    <property type="component" value="Unassembled WGS sequence"/>
</dbReference>
<evidence type="ECO:0000256" key="3">
    <source>
        <dbReference type="ARBA" id="ARBA00023163"/>
    </source>
</evidence>
<proteinExistence type="predicted"/>
<dbReference type="EMBL" id="JBHTHZ010000013">
    <property type="protein sequence ID" value="MFD0794844.1"/>
    <property type="molecule type" value="Genomic_DNA"/>
</dbReference>
<dbReference type="Pfam" id="PF13377">
    <property type="entry name" value="Peripla_BP_3"/>
    <property type="match status" value="1"/>
</dbReference>
<reference evidence="6" key="1">
    <citation type="journal article" date="2019" name="Int. J. Syst. Evol. Microbiol.">
        <title>The Global Catalogue of Microorganisms (GCM) 10K type strain sequencing project: providing services to taxonomists for standard genome sequencing and annotation.</title>
        <authorList>
            <consortium name="The Broad Institute Genomics Platform"/>
            <consortium name="The Broad Institute Genome Sequencing Center for Infectious Disease"/>
            <person name="Wu L."/>
            <person name="Ma J."/>
        </authorList>
    </citation>
    <scope>NUCLEOTIDE SEQUENCE [LARGE SCALE GENOMIC DNA]</scope>
    <source>
        <strain evidence="6">CCUG 61484</strain>
    </source>
</reference>
<dbReference type="PANTHER" id="PTHR38445">
    <property type="entry name" value="HTH-TYPE TRANSCRIPTIONAL REPRESSOR YTRA"/>
    <property type="match status" value="1"/>
</dbReference>
<dbReference type="Gene3D" id="1.10.10.10">
    <property type="entry name" value="Winged helix-like DNA-binding domain superfamily/Winged helix DNA-binding domain"/>
    <property type="match status" value="1"/>
</dbReference>
<dbReference type="Gene3D" id="3.40.50.2300">
    <property type="match status" value="2"/>
</dbReference>
<dbReference type="InterPro" id="IPR000524">
    <property type="entry name" value="Tscrpt_reg_HTH_GntR"/>
</dbReference>
<dbReference type="InterPro" id="IPR036390">
    <property type="entry name" value="WH_DNA-bd_sf"/>
</dbReference>
<dbReference type="RefSeq" id="WP_377116642.1">
    <property type="nucleotide sequence ID" value="NZ_JBHTHZ010000013.1"/>
</dbReference>
<dbReference type="SUPFAM" id="SSF46785">
    <property type="entry name" value="Winged helix' DNA-binding domain"/>
    <property type="match status" value="1"/>
</dbReference>
<evidence type="ECO:0000256" key="2">
    <source>
        <dbReference type="ARBA" id="ARBA00023125"/>
    </source>
</evidence>
<dbReference type="SMART" id="SM00345">
    <property type="entry name" value="HTH_GNTR"/>
    <property type="match status" value="1"/>
</dbReference>
<dbReference type="PROSITE" id="PS50949">
    <property type="entry name" value="HTH_GNTR"/>
    <property type="match status" value="1"/>
</dbReference>
<keyword evidence="6" id="KW-1185">Reference proteome</keyword>
<keyword evidence="2" id="KW-0238">DNA-binding</keyword>